<dbReference type="CDD" id="cd17470">
    <property type="entry name" value="T3SS_Flik_C"/>
    <property type="match status" value="1"/>
</dbReference>
<comment type="caution">
    <text evidence="3">The sequence shown here is derived from an EMBL/GenBank/DDBJ whole genome shotgun (WGS) entry which is preliminary data.</text>
</comment>
<keyword evidence="4" id="KW-1185">Reference proteome</keyword>
<dbReference type="EMBL" id="JAGVRK010000001">
    <property type="protein sequence ID" value="MBS2968987.1"/>
    <property type="molecule type" value="Genomic_DNA"/>
</dbReference>
<keyword evidence="3" id="KW-0282">Flagellum</keyword>
<evidence type="ECO:0000313" key="4">
    <source>
        <dbReference type="Proteomes" id="UP000682403"/>
    </source>
</evidence>
<protein>
    <submittedName>
        <fullName evidence="3">Flagellar hook-length control protein FliK</fullName>
    </submittedName>
</protein>
<evidence type="ECO:0000256" key="1">
    <source>
        <dbReference type="SAM" id="MobiDB-lite"/>
    </source>
</evidence>
<dbReference type="Proteomes" id="UP000682403">
    <property type="component" value="Unassembled WGS sequence"/>
</dbReference>
<reference evidence="3 4" key="1">
    <citation type="submission" date="2021-04" db="EMBL/GenBank/DDBJ databases">
        <title>Metabacillus sp. strain KIGAM252 whole genome sequence.</title>
        <authorList>
            <person name="Seo M.-J."/>
            <person name="Cho E.-S."/>
            <person name="Hwang C.Y."/>
            <person name="Yoon D.J."/>
        </authorList>
    </citation>
    <scope>NUCLEOTIDE SEQUENCE [LARGE SCALE GENOMIC DNA]</scope>
    <source>
        <strain evidence="3 4">KIGAM252</strain>
    </source>
</reference>
<feature type="domain" description="Flagellar hook-length control protein-like C-terminal" evidence="2">
    <location>
        <begin position="297"/>
        <end position="364"/>
    </location>
</feature>
<organism evidence="3 4">
    <name type="scientific">Metabacillus flavus</name>
    <dbReference type="NCBI Taxonomy" id="2823519"/>
    <lineage>
        <taxon>Bacteria</taxon>
        <taxon>Bacillati</taxon>
        <taxon>Bacillota</taxon>
        <taxon>Bacilli</taxon>
        <taxon>Bacillales</taxon>
        <taxon>Bacillaceae</taxon>
        <taxon>Metabacillus</taxon>
    </lineage>
</organism>
<dbReference type="InterPro" id="IPR038610">
    <property type="entry name" value="FliK-like_C_sf"/>
</dbReference>
<evidence type="ECO:0000313" key="3">
    <source>
        <dbReference type="EMBL" id="MBS2968987.1"/>
    </source>
</evidence>
<dbReference type="RefSeq" id="WP_211558104.1">
    <property type="nucleotide sequence ID" value="NZ_JAGVRK010000001.1"/>
</dbReference>
<keyword evidence="3" id="KW-0966">Cell projection</keyword>
<feature type="compositionally biased region" description="Basic and acidic residues" evidence="1">
    <location>
        <begin position="374"/>
        <end position="403"/>
    </location>
</feature>
<name>A0ABS5LE36_9BACI</name>
<gene>
    <name evidence="3" type="ORF">J9317_09465</name>
</gene>
<dbReference type="Gene3D" id="3.30.750.140">
    <property type="match status" value="1"/>
</dbReference>
<feature type="region of interest" description="Disordered" evidence="1">
    <location>
        <begin position="372"/>
        <end position="413"/>
    </location>
</feature>
<dbReference type="Pfam" id="PF02120">
    <property type="entry name" value="Flg_hook"/>
    <property type="match status" value="1"/>
</dbReference>
<proteinExistence type="predicted"/>
<keyword evidence="3" id="KW-0969">Cilium</keyword>
<accession>A0ABS5LE36</accession>
<dbReference type="InterPro" id="IPR021136">
    <property type="entry name" value="Flagellar_hook_control-like_C"/>
</dbReference>
<sequence length="413" mass="45714">MIRSISTMSASAAPMTGSTPLNGLSFQQMLMGAFPDSKLEGAITESTKLPEFTDNQMIPQVTEEDLLLLLDGLQKHIHTLLKEGSPEEDKLDELEKLAAELFVLLTQENAPPLKVTVRLQQNGAIHRQNHFSEWLTPVRAGQLFEVLTSLEKEGQLPAGLKALLTSLTEKKNGPDTAAAFMQSALKKPLPTHQQSAPSAADIVSSNISKAYQLSAAAVKSVQLSTAANTGVQLSSTIDKTIPISNETLNFNTQSPLPKSEQLLLFIKTDSTGSRVNQEDMIQQIQQILSKSKFVTVNGSEKLFLKLYPEHLGELRIEIMQSDGKWTAKFTAGSLMVKEVIESHLHQLKQGLTAQHIQMEKIEVLHSFTSSSRDFAQEQGERGRHGEQSNRENQRKESMERSFEDSLNEELNNE</sequence>
<evidence type="ECO:0000259" key="2">
    <source>
        <dbReference type="Pfam" id="PF02120"/>
    </source>
</evidence>